<organism evidence="1 2">
    <name type="scientific">Candidatus Dojkabacteria bacterium</name>
    <dbReference type="NCBI Taxonomy" id="2099670"/>
    <lineage>
        <taxon>Bacteria</taxon>
        <taxon>Candidatus Dojkabacteria</taxon>
    </lineage>
</organism>
<reference evidence="1" key="2">
    <citation type="journal article" date="2021" name="Microbiome">
        <title>Successional dynamics and alternative stable states in a saline activated sludge microbial community over 9 years.</title>
        <authorList>
            <person name="Wang Y."/>
            <person name="Ye J."/>
            <person name="Ju F."/>
            <person name="Liu L."/>
            <person name="Boyd J.A."/>
            <person name="Deng Y."/>
            <person name="Parks D.H."/>
            <person name="Jiang X."/>
            <person name="Yin X."/>
            <person name="Woodcroft B.J."/>
            <person name="Tyson G.W."/>
            <person name="Hugenholtz P."/>
            <person name="Polz M.F."/>
            <person name="Zhang T."/>
        </authorList>
    </citation>
    <scope>NUCLEOTIDE SEQUENCE</scope>
    <source>
        <strain evidence="1">HKST-UBA14</strain>
    </source>
</reference>
<evidence type="ECO:0000313" key="1">
    <source>
        <dbReference type="EMBL" id="MCA9383475.1"/>
    </source>
</evidence>
<reference evidence="1" key="1">
    <citation type="submission" date="2020-04" db="EMBL/GenBank/DDBJ databases">
        <authorList>
            <person name="Zhang T."/>
        </authorList>
    </citation>
    <scope>NUCLEOTIDE SEQUENCE</scope>
    <source>
        <strain evidence="1">HKST-UBA14</strain>
    </source>
</reference>
<dbReference type="EMBL" id="JAGQLK010000075">
    <property type="protein sequence ID" value="MCA9383475.1"/>
    <property type="molecule type" value="Genomic_DNA"/>
</dbReference>
<comment type="caution">
    <text evidence="1">The sequence shown here is derived from an EMBL/GenBank/DDBJ whole genome shotgun (WGS) entry which is preliminary data.</text>
</comment>
<proteinExistence type="predicted"/>
<accession>A0A955RJK1</accession>
<name>A0A955RJK1_9BACT</name>
<dbReference type="Proteomes" id="UP000783287">
    <property type="component" value="Unassembled WGS sequence"/>
</dbReference>
<protein>
    <submittedName>
        <fullName evidence="1">Uncharacterized protein</fullName>
    </submittedName>
</protein>
<dbReference type="AlphaFoldDB" id="A0A955RJK1"/>
<gene>
    <name evidence="1" type="ORF">KC909_03855</name>
</gene>
<evidence type="ECO:0000313" key="2">
    <source>
        <dbReference type="Proteomes" id="UP000783287"/>
    </source>
</evidence>
<sequence length="74" mass="8208">MTGKAKTAYVASEALSEKIKKLQDELKLKSPGEVIAMGLSLIELSLGREIEFHEDGKVYKSSKFKGHNQTVELE</sequence>